<feature type="transmembrane region" description="Helical" evidence="1">
    <location>
        <begin position="264"/>
        <end position="284"/>
    </location>
</feature>
<reference evidence="2 3" key="1">
    <citation type="submission" date="2019-05" db="EMBL/GenBank/DDBJ databases">
        <title>Pasteurellaceae isolates from reptiles.</title>
        <authorList>
            <person name="Bojesen A.M."/>
            <person name="Lund E."/>
        </authorList>
    </citation>
    <scope>NUCLEOTIDE SEQUENCE [LARGE SCALE GENOMIC DNA]</scope>
    <source>
        <strain evidence="2 3">ELNT2x</strain>
    </source>
</reference>
<comment type="caution">
    <text evidence="2">The sequence shown here is derived from an EMBL/GenBank/DDBJ whole genome shotgun (WGS) entry which is preliminary data.</text>
</comment>
<name>A0ABY2XYQ6_9PAST</name>
<dbReference type="Proteomes" id="UP000305526">
    <property type="component" value="Unassembled WGS sequence"/>
</dbReference>
<feature type="transmembrane region" description="Helical" evidence="1">
    <location>
        <begin position="224"/>
        <end position="244"/>
    </location>
</feature>
<sequence length="324" mass="34979">MRNRATTAAVSLPTRRRCNMGMGLHEWPLVFFTVLAQSAVGAFWVFTLLLLTEKSERAATRTHYVMTVLWGLMAIGFIFSTLHLGSPQRAFNALNRIGASGLSNEIAAGSAFFALGAGYWALATARLLPQAWQKLPVVGFVVRLLANISAKLPSIWRPLALIVVSIVGAAFIYAMSKLYMIPTVPTWNSVFTPLSFLLTALLGGSTLALALLNSVKAAERLNGLLLTIAWLAFIAAVIVTYQQYGYLAGISSAIHQALDLVPSFVPVMLTRFVLIAIGLLLLTVKKANTALPFIGVLLIIAAELLARIIFYGLHMTVGMAALGY</sequence>
<proteinExistence type="predicted"/>
<feature type="transmembrane region" description="Helical" evidence="1">
    <location>
        <begin position="106"/>
        <end position="125"/>
    </location>
</feature>
<accession>A0ABY2XYQ6</accession>
<protein>
    <submittedName>
        <fullName evidence="2">Dimethylsulfoxide reductase</fullName>
    </submittedName>
</protein>
<feature type="transmembrane region" description="Helical" evidence="1">
    <location>
        <begin position="155"/>
        <end position="174"/>
    </location>
</feature>
<evidence type="ECO:0000313" key="3">
    <source>
        <dbReference type="Proteomes" id="UP000305526"/>
    </source>
</evidence>
<gene>
    <name evidence="2" type="ORF">FHQ21_03175</name>
</gene>
<dbReference type="PANTHER" id="PTHR38095">
    <property type="entry name" value="ANAEROBIC DIMETHYL SULFOXIDE REDUCTASE CHAIN YNFH"/>
    <property type="match status" value="1"/>
</dbReference>
<organism evidence="2 3">
    <name type="scientific">Testudinibacter aquarius</name>
    <dbReference type="NCBI Taxonomy" id="1524974"/>
    <lineage>
        <taxon>Bacteria</taxon>
        <taxon>Pseudomonadati</taxon>
        <taxon>Pseudomonadota</taxon>
        <taxon>Gammaproteobacteria</taxon>
        <taxon>Pasteurellales</taxon>
        <taxon>Pasteurellaceae</taxon>
        <taxon>Testudinibacter</taxon>
    </lineage>
</organism>
<feature type="transmembrane region" description="Helical" evidence="1">
    <location>
        <begin position="29"/>
        <end position="52"/>
    </location>
</feature>
<feature type="transmembrane region" description="Helical" evidence="1">
    <location>
        <begin position="64"/>
        <end position="86"/>
    </location>
</feature>
<dbReference type="InterPro" id="IPR007059">
    <property type="entry name" value="DmsC"/>
</dbReference>
<keyword evidence="3" id="KW-1185">Reference proteome</keyword>
<dbReference type="Pfam" id="PF04976">
    <property type="entry name" value="DmsC"/>
    <property type="match status" value="2"/>
</dbReference>
<evidence type="ECO:0000256" key="1">
    <source>
        <dbReference type="SAM" id="Phobius"/>
    </source>
</evidence>
<feature type="transmembrane region" description="Helical" evidence="1">
    <location>
        <begin position="291"/>
        <end position="313"/>
    </location>
</feature>
<keyword evidence="1" id="KW-0472">Membrane</keyword>
<dbReference type="PANTHER" id="PTHR38095:SF1">
    <property type="entry name" value="ANAEROBIC DIMETHYL SULFOXIDE REDUCTASE CHAIN YNFH"/>
    <property type="match status" value="1"/>
</dbReference>
<dbReference type="EMBL" id="VDGV01000020">
    <property type="protein sequence ID" value="TNG92863.1"/>
    <property type="molecule type" value="Genomic_DNA"/>
</dbReference>
<keyword evidence="1" id="KW-0812">Transmembrane</keyword>
<keyword evidence="1" id="KW-1133">Transmembrane helix</keyword>
<evidence type="ECO:0000313" key="2">
    <source>
        <dbReference type="EMBL" id="TNG92863.1"/>
    </source>
</evidence>
<feature type="transmembrane region" description="Helical" evidence="1">
    <location>
        <begin position="194"/>
        <end position="212"/>
    </location>
</feature>